<protein>
    <submittedName>
        <fullName evidence="3">FAD-binding oxidoreductase</fullName>
    </submittedName>
</protein>
<dbReference type="Gene3D" id="3.30.9.10">
    <property type="entry name" value="D-Amino Acid Oxidase, subunit A, domain 2"/>
    <property type="match status" value="1"/>
</dbReference>
<evidence type="ECO:0000259" key="2">
    <source>
        <dbReference type="Pfam" id="PF01266"/>
    </source>
</evidence>
<feature type="domain" description="FAD dependent oxidoreductase" evidence="2">
    <location>
        <begin position="41"/>
        <end position="399"/>
    </location>
</feature>
<dbReference type="GO" id="GO:0016491">
    <property type="term" value="F:oxidoreductase activity"/>
    <property type="evidence" value="ECO:0007669"/>
    <property type="project" value="UniProtKB-KW"/>
</dbReference>
<dbReference type="InterPro" id="IPR006076">
    <property type="entry name" value="FAD-dep_OxRdtase"/>
</dbReference>
<dbReference type="Proteomes" id="UP000320359">
    <property type="component" value="Unassembled WGS sequence"/>
</dbReference>
<name>A0A552X5R4_9GAMM</name>
<organism evidence="3 4">
    <name type="scientific">Aliidiomarina halalkaliphila</name>
    <dbReference type="NCBI Taxonomy" id="2593535"/>
    <lineage>
        <taxon>Bacteria</taxon>
        <taxon>Pseudomonadati</taxon>
        <taxon>Pseudomonadota</taxon>
        <taxon>Gammaproteobacteria</taxon>
        <taxon>Alteromonadales</taxon>
        <taxon>Idiomarinaceae</taxon>
        <taxon>Aliidiomarina</taxon>
    </lineage>
</organism>
<dbReference type="SUPFAM" id="SSF51905">
    <property type="entry name" value="FAD/NAD(P)-binding domain"/>
    <property type="match status" value="1"/>
</dbReference>
<dbReference type="PANTHER" id="PTHR13847:SF281">
    <property type="entry name" value="FAD DEPENDENT OXIDOREDUCTASE DOMAIN-CONTAINING PROTEIN"/>
    <property type="match status" value="1"/>
</dbReference>
<dbReference type="AlphaFoldDB" id="A0A552X5R4"/>
<keyword evidence="1" id="KW-0560">Oxidoreductase</keyword>
<comment type="caution">
    <text evidence="3">The sequence shown here is derived from an EMBL/GenBank/DDBJ whole genome shotgun (WGS) entry which is preliminary data.</text>
</comment>
<dbReference type="Gene3D" id="3.50.50.60">
    <property type="entry name" value="FAD/NAD(P)-binding domain"/>
    <property type="match status" value="1"/>
</dbReference>
<gene>
    <name evidence="3" type="ORF">FM042_05860</name>
</gene>
<proteinExistence type="predicted"/>
<dbReference type="Pfam" id="PF01266">
    <property type="entry name" value="DAO"/>
    <property type="match status" value="1"/>
</dbReference>
<keyword evidence="4" id="KW-1185">Reference proteome</keyword>
<evidence type="ECO:0000256" key="1">
    <source>
        <dbReference type="ARBA" id="ARBA00023002"/>
    </source>
</evidence>
<reference evidence="3 4" key="1">
    <citation type="submission" date="2019-07" db="EMBL/GenBank/DDBJ databases">
        <authorList>
            <person name="Yang M."/>
            <person name="Zhao D."/>
            <person name="Xiang H."/>
        </authorList>
    </citation>
    <scope>NUCLEOTIDE SEQUENCE [LARGE SCALE GENOMIC DNA]</scope>
    <source>
        <strain evidence="3 4">IM1326</strain>
    </source>
</reference>
<evidence type="ECO:0000313" key="4">
    <source>
        <dbReference type="Proteomes" id="UP000320359"/>
    </source>
</evidence>
<dbReference type="GO" id="GO:0005737">
    <property type="term" value="C:cytoplasm"/>
    <property type="evidence" value="ECO:0007669"/>
    <property type="project" value="TreeGrafter"/>
</dbReference>
<dbReference type="OrthoDB" id="311718at2"/>
<dbReference type="InterPro" id="IPR036188">
    <property type="entry name" value="FAD/NAD-bd_sf"/>
</dbReference>
<dbReference type="RefSeq" id="WP_143235259.1">
    <property type="nucleotide sequence ID" value="NZ_VJWL01000001.1"/>
</dbReference>
<dbReference type="PANTHER" id="PTHR13847">
    <property type="entry name" value="SARCOSINE DEHYDROGENASE-RELATED"/>
    <property type="match status" value="1"/>
</dbReference>
<dbReference type="EMBL" id="VJWL01000001">
    <property type="protein sequence ID" value="TRW50354.1"/>
    <property type="molecule type" value="Genomic_DNA"/>
</dbReference>
<accession>A0A552X5R4</accession>
<evidence type="ECO:0000313" key="3">
    <source>
        <dbReference type="EMBL" id="TRW50354.1"/>
    </source>
</evidence>
<sequence>MYDPLTHNQIPRDHERGVQSYWASNTELPAFDASPLPGSADVVVIGAGYTGLNAAIELAQRGREVVLIDAGGIGAGCSSRNAGFLLPGTGRLSFSDYQKSFGFDTACAVQQEFATSITHVEAMVDASDVSCDLLHTRYLRLAHSAKMAAQLQRQQSLYAHTALTAHWLSPDDIAQQVPGLSWNHGGLEVTPARAVNPRALVGVYLQHALNAGVRCVPHHPVVAWQKQGSGHQLTTPSGTIRANHVLLCSNGYLAKSPFPQLSARQMPVLSSILVTRPLTQHEQNAQGLRINDMMMDTRTLKYYYRLLPDGRLLFGGRGAVTGASESHPRHRARLEAAVQATFPSLQGLTSDFYWSGWISVALDSMPRVYSPEAGVYTSMGYCGAGVAFASLAGKRLAQLVAGDSLPELPFYQSALPRFPLPQLRRLALRTFYALQRG</sequence>